<evidence type="ECO:0000313" key="3">
    <source>
        <dbReference type="EMBL" id="KQC85198.1"/>
    </source>
</evidence>
<feature type="domain" description="SH3b" evidence="2">
    <location>
        <begin position="37"/>
        <end position="110"/>
    </location>
</feature>
<evidence type="ECO:0000256" key="1">
    <source>
        <dbReference type="SAM" id="MobiDB-lite"/>
    </source>
</evidence>
<name>A0AAW3JR82_9FIRM</name>
<comment type="caution">
    <text evidence="3">The sequence shown here is derived from an EMBL/GenBank/DDBJ whole genome shotgun (WGS) entry which is preliminary data.</text>
</comment>
<accession>A0AAW3JR82</accession>
<keyword evidence="4" id="KW-1185">Reference proteome</keyword>
<dbReference type="RefSeq" id="WP_055944842.1">
    <property type="nucleotide sequence ID" value="NZ_JAQDCV010000005.1"/>
</dbReference>
<dbReference type="Pfam" id="PF12733">
    <property type="entry name" value="Cadherin-like"/>
    <property type="match status" value="1"/>
</dbReference>
<dbReference type="Gene3D" id="2.30.30.40">
    <property type="entry name" value="SH3 Domains"/>
    <property type="match status" value="1"/>
</dbReference>
<protein>
    <recommendedName>
        <fullName evidence="2">SH3b domain-containing protein</fullName>
    </recommendedName>
</protein>
<evidence type="ECO:0000259" key="2">
    <source>
        <dbReference type="PROSITE" id="PS51781"/>
    </source>
</evidence>
<dbReference type="InterPro" id="IPR003646">
    <property type="entry name" value="SH3-like_bac-type"/>
</dbReference>
<feature type="region of interest" description="Disordered" evidence="1">
    <location>
        <begin position="283"/>
        <end position="316"/>
    </location>
</feature>
<evidence type="ECO:0000313" key="4">
    <source>
        <dbReference type="Proteomes" id="UP000050833"/>
    </source>
</evidence>
<gene>
    <name evidence="3" type="ORF">APZ18_10900</name>
</gene>
<dbReference type="Proteomes" id="UP000050833">
    <property type="component" value="Unassembled WGS sequence"/>
</dbReference>
<dbReference type="InterPro" id="IPR025883">
    <property type="entry name" value="Cadherin-like_domain"/>
</dbReference>
<dbReference type="Pfam" id="PF08239">
    <property type="entry name" value="SH3_3"/>
    <property type="match status" value="1"/>
</dbReference>
<dbReference type="AlphaFoldDB" id="A0AAW3JR82"/>
<reference evidence="3 4" key="1">
    <citation type="submission" date="2015-10" db="EMBL/GenBank/DDBJ databases">
        <title>Butyribacter intestini gen. nov., sp. nov., a butyric acid-producing bacterium of the family Lachnospiraceae isolated from the human faeces.</title>
        <authorList>
            <person name="Zou Y."/>
            <person name="Xue W."/>
            <person name="Luo G."/>
            <person name="Lv M."/>
        </authorList>
    </citation>
    <scope>NUCLEOTIDE SEQUENCE [LARGE SCALE GENOMIC DNA]</scope>
    <source>
        <strain evidence="3 4">TF01-11</strain>
    </source>
</reference>
<feature type="compositionally biased region" description="Low complexity" evidence="1">
    <location>
        <begin position="283"/>
        <end position="294"/>
    </location>
</feature>
<proteinExistence type="predicted"/>
<sequence>MSLKPLKKKKYILFTVTFICFLLFLNLGKSHKELKADAIGVVNVNGYLNVRKGPGIAYAKLQAGGTSVVLSNGQKVIVIEKNGDWYHIKFTQNSRNLNGYVNKKYLKFKTGKTYTSIVGYVSSETNVRKNLNAKKEYLTKDGKKITLPSKRKVRIYIEKKSGVKRWYYALFVYEGTSYKGYIAAENVNVSYGTGLPGISKSSRNLNMLKTPGKAIVITNSSGREIVVKNGDQFVILGERTVASKRYFKVKFISAKITHTGYILADNVYFQIIKGKSASATKKPAVTKKPTVTAKPSKKPDATAAPKVTEKPTAAPETNAEFKKNLKKAGFPDDYITELVKLHEKYPCWEFKPYKTGLKWSTVINNESKVGLNLLSINKSYAWKSTEAKAYDWTKDRYIPYDGSTWVTASKKAVKYYMDPRNFLDERGIFQFESLEYQRGSQTQSGVENILKNTPMYNKKYTYKSSGKNVSVKYSKTFMTAAKKSKVSPYHLASRVKQEVVINANKMSSSVSGTVSGYKGIYNFYNIGANNSVVAGGAVANGLKWAKTGKTYLRPWNNRYKSLVGGAQYIGKNYINMGQNTLYLEKFNVTAKNRYNHQYMGNIEAPNNEATKTVAAYGVIDKNMSMVFSIPVYDNMPEEACDVPSGGKNPNNYLSTLYIKDHAFDSKFVLGDNGTKTYTLTVNNSVSSVKICASKVSKHSTMTGTGIKSLEVGTNTFYVKVKSESGNTRKYKIVVTRK</sequence>
<organism evidence="3 4">
    <name type="scientific">Butyribacter intestini</name>
    <dbReference type="NCBI Taxonomy" id="1703332"/>
    <lineage>
        <taxon>Bacteria</taxon>
        <taxon>Bacillati</taxon>
        <taxon>Bacillota</taxon>
        <taxon>Clostridia</taxon>
        <taxon>Lachnospirales</taxon>
        <taxon>Lachnospiraceae</taxon>
        <taxon>Butyribacter</taxon>
    </lineage>
</organism>
<dbReference type="PROSITE" id="PS51781">
    <property type="entry name" value="SH3B"/>
    <property type="match status" value="1"/>
</dbReference>
<dbReference type="EMBL" id="LLKB01000005">
    <property type="protein sequence ID" value="KQC85198.1"/>
    <property type="molecule type" value="Genomic_DNA"/>
</dbReference>